<dbReference type="AlphaFoldDB" id="A0A396GWF1"/>
<feature type="domain" description="F-box associated beta-propeller type 1" evidence="1">
    <location>
        <begin position="15"/>
        <end position="211"/>
    </location>
</feature>
<name>A0A396GWF1_MEDTR</name>
<reference evidence="2" key="1">
    <citation type="journal article" date="2018" name="Nat. Plants">
        <title>Whole-genome landscape of Medicago truncatula symbiotic genes.</title>
        <authorList>
            <person name="Pecrix Y."/>
            <person name="Gamas P."/>
            <person name="Carrere S."/>
        </authorList>
    </citation>
    <scope>NUCLEOTIDE SEQUENCE</scope>
    <source>
        <tissue evidence="2">Leaves</tissue>
    </source>
</reference>
<dbReference type="InterPro" id="IPR017451">
    <property type="entry name" value="F-box-assoc_interact_dom"/>
</dbReference>
<protein>
    <submittedName>
        <fullName evidence="2">Putative F-box associated interaction domain-containing protein</fullName>
    </submittedName>
</protein>
<sequence length="268" mass="29967">MNSSTCLSYHVVSNSCNGLVCLYTDLSCGRDVFLCNPTTREVRLLPSSNLVTTVKDGMVLGVSYSNCRCKKYIVEEYDLRSDSWRTIESVNPWCCEFDTSCFAMHFNGVYYWWGEIKGLTSTILTLDVGGGFLHKMPLPKVVDISTSSGRYLGVLHGCITLVCRKLCDQNANFCIWVFGGSCAGDSCWTKLRTIEHSSSCVPLVFWKGNELLLKMFDKVISYNVDTEEIHNIDFGNERRGIADICEAIFCEKSLVSVNPLPTTSNAQQ</sequence>
<accession>A0A396GWF1</accession>
<organism evidence="2">
    <name type="scientific">Medicago truncatula</name>
    <name type="common">Barrel medic</name>
    <name type="synonym">Medicago tribuloides</name>
    <dbReference type="NCBI Taxonomy" id="3880"/>
    <lineage>
        <taxon>Eukaryota</taxon>
        <taxon>Viridiplantae</taxon>
        <taxon>Streptophyta</taxon>
        <taxon>Embryophyta</taxon>
        <taxon>Tracheophyta</taxon>
        <taxon>Spermatophyta</taxon>
        <taxon>Magnoliopsida</taxon>
        <taxon>eudicotyledons</taxon>
        <taxon>Gunneridae</taxon>
        <taxon>Pentapetalae</taxon>
        <taxon>rosids</taxon>
        <taxon>fabids</taxon>
        <taxon>Fabales</taxon>
        <taxon>Fabaceae</taxon>
        <taxon>Papilionoideae</taxon>
        <taxon>50 kb inversion clade</taxon>
        <taxon>NPAAA clade</taxon>
        <taxon>Hologalegina</taxon>
        <taxon>IRL clade</taxon>
        <taxon>Trifolieae</taxon>
        <taxon>Medicago</taxon>
    </lineage>
</organism>
<gene>
    <name evidence="2" type="ORF">MtrunA17_Chr7g0223011</name>
</gene>
<dbReference type="InterPro" id="IPR050796">
    <property type="entry name" value="SCF_F-box_component"/>
</dbReference>
<evidence type="ECO:0000259" key="1">
    <source>
        <dbReference type="Pfam" id="PF07734"/>
    </source>
</evidence>
<dbReference type="Gramene" id="rna38929">
    <property type="protein sequence ID" value="RHN44768.1"/>
    <property type="gene ID" value="gene38929"/>
</dbReference>
<dbReference type="PANTHER" id="PTHR31672:SF13">
    <property type="entry name" value="F-BOX PROTEIN CPR30-LIKE"/>
    <property type="match status" value="1"/>
</dbReference>
<dbReference type="Pfam" id="PF07734">
    <property type="entry name" value="FBA_1"/>
    <property type="match status" value="1"/>
</dbReference>
<dbReference type="InterPro" id="IPR006527">
    <property type="entry name" value="F-box-assoc_dom_typ1"/>
</dbReference>
<dbReference type="NCBIfam" id="TIGR01640">
    <property type="entry name" value="F_box_assoc_1"/>
    <property type="match status" value="1"/>
</dbReference>
<dbReference type="EMBL" id="PSQE01000007">
    <property type="protein sequence ID" value="RHN44768.1"/>
    <property type="molecule type" value="Genomic_DNA"/>
</dbReference>
<proteinExistence type="predicted"/>
<comment type="caution">
    <text evidence="2">The sequence shown here is derived from an EMBL/GenBank/DDBJ whole genome shotgun (WGS) entry which is preliminary data.</text>
</comment>
<evidence type="ECO:0000313" key="2">
    <source>
        <dbReference type="EMBL" id="RHN44768.1"/>
    </source>
</evidence>
<dbReference type="Proteomes" id="UP000265566">
    <property type="component" value="Chromosome 7"/>
</dbReference>
<dbReference type="PANTHER" id="PTHR31672">
    <property type="entry name" value="BNACNNG10540D PROTEIN"/>
    <property type="match status" value="1"/>
</dbReference>